<accession>A6G7G4</accession>
<dbReference type="OrthoDB" id="5487997at2"/>
<dbReference type="Gene3D" id="3.40.50.10330">
    <property type="entry name" value="Probable inorganic polyphosphate/atp-NAD kinase, domain 1"/>
    <property type="match status" value="1"/>
</dbReference>
<dbReference type="InterPro" id="IPR016064">
    <property type="entry name" value="NAD/diacylglycerol_kinase_sf"/>
</dbReference>
<proteinExistence type="predicted"/>
<protein>
    <recommendedName>
        <fullName evidence="1">DAGKc domain-containing protein</fullName>
    </recommendedName>
</protein>
<organism evidence="2 3">
    <name type="scientific">Plesiocystis pacifica SIR-1</name>
    <dbReference type="NCBI Taxonomy" id="391625"/>
    <lineage>
        <taxon>Bacteria</taxon>
        <taxon>Pseudomonadati</taxon>
        <taxon>Myxococcota</taxon>
        <taxon>Polyangia</taxon>
        <taxon>Nannocystales</taxon>
        <taxon>Nannocystaceae</taxon>
        <taxon>Plesiocystis</taxon>
    </lineage>
</organism>
<sequence>MQALTQTLDRHLRESPSLFLVLNPNAGSVRRLLRRQGADAGELNPRLHLTANLDELTALFERLPVDRSQTVCFYGGDGTIARGLSAMINSLGPDAPRPVILPVAAGTINVLAEYLGFSESPELTLSRLPDPTRLRRTLLPSLDIRVDGHEPIYGFMFAWGVGYRVLDSYYSRRDHPTVADAAVTMAQTFAQSLHPRASEQPVFARHDLAMVVDGQPLAAPASQHRLHSLIVGTLAQTTMGFRPLPPEAVAPERFHFSGNGMAPAQCFRHSFPLLFARGDQRELEAEYALVARANVEELRFRIREGFTLDGEMVAVEGERDCCIRPGPMIEFWSAAPS</sequence>
<dbReference type="STRING" id="391625.PPSIR1_00530"/>
<evidence type="ECO:0000313" key="2">
    <source>
        <dbReference type="EMBL" id="EDM78173.1"/>
    </source>
</evidence>
<gene>
    <name evidence="2" type="ORF">PPSIR1_00530</name>
</gene>
<dbReference type="Pfam" id="PF00781">
    <property type="entry name" value="DAGK_cat"/>
    <property type="match status" value="1"/>
</dbReference>
<keyword evidence="3" id="KW-1185">Reference proteome</keyword>
<dbReference type="eggNOG" id="COG1597">
    <property type="taxonomic scope" value="Bacteria"/>
</dbReference>
<dbReference type="SUPFAM" id="SSF111331">
    <property type="entry name" value="NAD kinase/diacylglycerol kinase-like"/>
    <property type="match status" value="1"/>
</dbReference>
<feature type="domain" description="DAGKc" evidence="1">
    <location>
        <begin position="18"/>
        <end position="127"/>
    </location>
</feature>
<reference evidence="2 3" key="1">
    <citation type="submission" date="2007-06" db="EMBL/GenBank/DDBJ databases">
        <authorList>
            <person name="Shimkets L."/>
            <person name="Ferriera S."/>
            <person name="Johnson J."/>
            <person name="Kravitz S."/>
            <person name="Beeson K."/>
            <person name="Sutton G."/>
            <person name="Rogers Y.-H."/>
            <person name="Friedman R."/>
            <person name="Frazier M."/>
            <person name="Venter J.C."/>
        </authorList>
    </citation>
    <scope>NUCLEOTIDE SEQUENCE [LARGE SCALE GENOMIC DNA]</scope>
    <source>
        <strain evidence="2 3">SIR-1</strain>
    </source>
</reference>
<dbReference type="InterPro" id="IPR001206">
    <property type="entry name" value="Diacylglycerol_kinase_cat_dom"/>
</dbReference>
<name>A6G7G4_9BACT</name>
<dbReference type="AlphaFoldDB" id="A6G7G4"/>
<evidence type="ECO:0000313" key="3">
    <source>
        <dbReference type="Proteomes" id="UP000005801"/>
    </source>
</evidence>
<dbReference type="Proteomes" id="UP000005801">
    <property type="component" value="Unassembled WGS sequence"/>
</dbReference>
<dbReference type="InterPro" id="IPR017438">
    <property type="entry name" value="ATP-NAD_kinase_N"/>
</dbReference>
<dbReference type="GO" id="GO:0016301">
    <property type="term" value="F:kinase activity"/>
    <property type="evidence" value="ECO:0007669"/>
    <property type="project" value="InterPro"/>
</dbReference>
<evidence type="ECO:0000259" key="1">
    <source>
        <dbReference type="Pfam" id="PF00781"/>
    </source>
</evidence>
<comment type="caution">
    <text evidence="2">The sequence shown here is derived from an EMBL/GenBank/DDBJ whole genome shotgun (WGS) entry which is preliminary data.</text>
</comment>
<dbReference type="RefSeq" id="WP_006972659.1">
    <property type="nucleotide sequence ID" value="NZ_ABCS01000034.1"/>
</dbReference>
<dbReference type="EMBL" id="ABCS01000034">
    <property type="protein sequence ID" value="EDM78173.1"/>
    <property type="molecule type" value="Genomic_DNA"/>
</dbReference>